<evidence type="ECO:0000313" key="1">
    <source>
        <dbReference type="EMBL" id="KOO36803.1"/>
    </source>
</evidence>
<reference evidence="1" key="1">
    <citation type="submission" date="2015-08" db="EMBL/GenBank/DDBJ databases">
        <title>Complete DNA Sequence of Pseudomonas syringae pv. actinidiae, the Causal Agent of Kiwifruit Canker Disease.</title>
        <authorList>
            <person name="Rikkerink E.H.A."/>
            <person name="Fineran P.C."/>
        </authorList>
    </citation>
    <scope>NUCLEOTIDE SEQUENCE</scope>
    <source>
        <strain evidence="1">DSM 13666</strain>
    </source>
</reference>
<accession>A0A0M0KEF6</accession>
<proteinExistence type="predicted"/>
<protein>
    <submittedName>
        <fullName evidence="1">Phenylacetate-CoA oxygenase</fullName>
    </submittedName>
</protein>
<dbReference type="GeneID" id="87595740"/>
<comment type="caution">
    <text evidence="1">The sequence shown here is derived from an EMBL/GenBank/DDBJ whole genome shotgun (WGS) entry which is preliminary data.</text>
</comment>
<dbReference type="NCBIfam" id="TIGR02157">
    <property type="entry name" value="PA_CoA_Oxy2"/>
    <property type="match status" value="1"/>
</dbReference>
<dbReference type="OMA" id="LMMAQEN"/>
<dbReference type="Gene3D" id="3.10.20.520">
    <property type="entry name" value="Phenylacetic acid degradation B"/>
    <property type="match status" value="1"/>
</dbReference>
<dbReference type="EMBL" id="LILD01000003">
    <property type="protein sequence ID" value="KOO36803.1"/>
    <property type="molecule type" value="Genomic_DNA"/>
</dbReference>
<dbReference type="AlphaFoldDB" id="A0A0M0KEF6"/>
<sequence length="119" mass="14445">MAEKKGPGFYQEYEVFSRKSSSAPFQLQFSLLAPNEEMALMMAQENFMRREPVDDIWVVKRSHIRSMTSSEREQWTKRLDNKHYRTTKGYGYLRRKWREKEQVMLDEKEILSWKEVKKS</sequence>
<dbReference type="PATRIC" id="fig|136160.3.peg.4023"/>
<gene>
    <name evidence="1" type="ORF">AMD02_15420</name>
</gene>
<name>A0A0M0KEF6_ALKHA</name>
<dbReference type="Pfam" id="PF06243">
    <property type="entry name" value="PaaB"/>
    <property type="match status" value="1"/>
</dbReference>
<organism evidence="1">
    <name type="scientific">Halalkalibacterium halodurans</name>
    <name type="common">Bacillus halodurans</name>
    <dbReference type="NCBI Taxonomy" id="86665"/>
    <lineage>
        <taxon>Bacteria</taxon>
        <taxon>Bacillati</taxon>
        <taxon>Bacillota</taxon>
        <taxon>Bacilli</taxon>
        <taxon>Bacillales</taxon>
        <taxon>Bacillaceae</taxon>
        <taxon>Halalkalibacterium (ex Joshi et al. 2022)</taxon>
    </lineage>
</organism>
<dbReference type="RefSeq" id="WP_010896379.1">
    <property type="nucleotide sequence ID" value="NZ_CP040441.1"/>
</dbReference>
<dbReference type="InterPro" id="IPR009359">
    <property type="entry name" value="PaaB"/>
</dbReference>
<dbReference type="InterPro" id="IPR038693">
    <property type="entry name" value="PaaB_sf"/>
</dbReference>